<proteinExistence type="predicted"/>
<evidence type="ECO:0000256" key="2">
    <source>
        <dbReference type="ARBA" id="ARBA00022771"/>
    </source>
</evidence>
<keyword evidence="8" id="KW-1185">Reference proteome</keyword>
<evidence type="ECO:0000313" key="7">
    <source>
        <dbReference type="EMBL" id="RZF33972.1"/>
    </source>
</evidence>
<evidence type="ECO:0000256" key="3">
    <source>
        <dbReference type="ARBA" id="ARBA00022833"/>
    </source>
</evidence>
<dbReference type="InterPro" id="IPR052224">
    <property type="entry name" value="THAP_domain_protein"/>
</dbReference>
<dbReference type="PANTHER" id="PTHR46927">
    <property type="entry name" value="AGAP005574-PA"/>
    <property type="match status" value="1"/>
</dbReference>
<evidence type="ECO:0000256" key="5">
    <source>
        <dbReference type="PROSITE-ProRule" id="PRU00309"/>
    </source>
</evidence>
<dbReference type="InParanoid" id="A0A482WL72"/>
<keyword evidence="4 5" id="KW-0238">DNA-binding</keyword>
<organism evidence="7 8">
    <name type="scientific">Laodelphax striatellus</name>
    <name type="common">Small brown planthopper</name>
    <name type="synonym">Delphax striatella</name>
    <dbReference type="NCBI Taxonomy" id="195883"/>
    <lineage>
        <taxon>Eukaryota</taxon>
        <taxon>Metazoa</taxon>
        <taxon>Ecdysozoa</taxon>
        <taxon>Arthropoda</taxon>
        <taxon>Hexapoda</taxon>
        <taxon>Insecta</taxon>
        <taxon>Pterygota</taxon>
        <taxon>Neoptera</taxon>
        <taxon>Paraneoptera</taxon>
        <taxon>Hemiptera</taxon>
        <taxon>Auchenorrhyncha</taxon>
        <taxon>Fulgoroidea</taxon>
        <taxon>Delphacidae</taxon>
        <taxon>Criomorphinae</taxon>
        <taxon>Laodelphax</taxon>
    </lineage>
</organism>
<dbReference type="GO" id="GO:0003677">
    <property type="term" value="F:DNA binding"/>
    <property type="evidence" value="ECO:0007669"/>
    <property type="project" value="UniProtKB-UniRule"/>
</dbReference>
<comment type="caution">
    <text evidence="7">The sequence shown here is derived from an EMBL/GenBank/DDBJ whole genome shotgun (WGS) entry which is preliminary data.</text>
</comment>
<name>A0A482WL72_LAOST</name>
<dbReference type="OrthoDB" id="7312725at2759"/>
<dbReference type="EMBL" id="QKKF02033080">
    <property type="protein sequence ID" value="RZF33972.1"/>
    <property type="molecule type" value="Genomic_DNA"/>
</dbReference>
<reference evidence="7 8" key="1">
    <citation type="journal article" date="2017" name="Gigascience">
        <title>Genome sequence of the small brown planthopper, Laodelphax striatellus.</title>
        <authorList>
            <person name="Zhu J."/>
            <person name="Jiang F."/>
            <person name="Wang X."/>
            <person name="Yang P."/>
            <person name="Bao Y."/>
            <person name="Zhao W."/>
            <person name="Wang W."/>
            <person name="Lu H."/>
            <person name="Wang Q."/>
            <person name="Cui N."/>
            <person name="Li J."/>
            <person name="Chen X."/>
            <person name="Luo L."/>
            <person name="Yu J."/>
            <person name="Kang L."/>
            <person name="Cui F."/>
        </authorList>
    </citation>
    <scope>NUCLEOTIDE SEQUENCE [LARGE SCALE GENOMIC DNA]</scope>
    <source>
        <strain evidence="7">Lst14</strain>
    </source>
</reference>
<keyword evidence="1" id="KW-0479">Metal-binding</keyword>
<keyword evidence="2 5" id="KW-0863">Zinc-finger</keyword>
<dbReference type="Pfam" id="PF05485">
    <property type="entry name" value="THAP"/>
    <property type="match status" value="1"/>
</dbReference>
<feature type="domain" description="THAP-type" evidence="6">
    <location>
        <begin position="1"/>
        <end position="82"/>
    </location>
</feature>
<dbReference type="SUPFAM" id="SSF57716">
    <property type="entry name" value="Glucocorticoid receptor-like (DNA-binding domain)"/>
    <property type="match status" value="1"/>
</dbReference>
<sequence length="208" mass="23834">MKYCVVRGCREKQQKGNGVQFHRFPFNRPDILKKWIEAIARENWMPSAYSNICSKHFAPDSYQIRPNAPVKFLKVEAIPTIFDVTTTTRKEKDHGQKKRSRTQINNVEKDRVNCGESVNVPKCLKVPTILRRNRKIISRPLSHSNSFVENAAEETSRTCDVEPCTLINYLNFAEDSNQGIENSVGTDIDIEIIMINSNDIQSYIGEIS</sequence>
<dbReference type="InterPro" id="IPR038441">
    <property type="entry name" value="THAP_Znf_sf"/>
</dbReference>
<dbReference type="InterPro" id="IPR006612">
    <property type="entry name" value="THAP_Znf"/>
</dbReference>
<dbReference type="Gene3D" id="6.20.210.20">
    <property type="entry name" value="THAP domain"/>
    <property type="match status" value="1"/>
</dbReference>
<dbReference type="GO" id="GO:0008270">
    <property type="term" value="F:zinc ion binding"/>
    <property type="evidence" value="ECO:0007669"/>
    <property type="project" value="UniProtKB-KW"/>
</dbReference>
<dbReference type="SMART" id="SM00692">
    <property type="entry name" value="DM3"/>
    <property type="match status" value="1"/>
</dbReference>
<protein>
    <recommendedName>
        <fullName evidence="6">THAP-type domain-containing protein</fullName>
    </recommendedName>
</protein>
<dbReference type="Proteomes" id="UP000291343">
    <property type="component" value="Unassembled WGS sequence"/>
</dbReference>
<dbReference type="PANTHER" id="PTHR46927:SF2">
    <property type="entry name" value="THAP DOMAIN-CONTAINING PROTEIN 8"/>
    <property type="match status" value="1"/>
</dbReference>
<dbReference type="PROSITE" id="PS50950">
    <property type="entry name" value="ZF_THAP"/>
    <property type="match status" value="1"/>
</dbReference>
<evidence type="ECO:0000256" key="1">
    <source>
        <dbReference type="ARBA" id="ARBA00022723"/>
    </source>
</evidence>
<dbReference type="SMART" id="SM00980">
    <property type="entry name" value="THAP"/>
    <property type="match status" value="1"/>
</dbReference>
<accession>A0A482WL72</accession>
<evidence type="ECO:0000313" key="8">
    <source>
        <dbReference type="Proteomes" id="UP000291343"/>
    </source>
</evidence>
<gene>
    <name evidence="7" type="ORF">LSTR_LSTR012092</name>
</gene>
<dbReference type="SMR" id="A0A482WL72"/>
<keyword evidence="3" id="KW-0862">Zinc</keyword>
<evidence type="ECO:0000256" key="4">
    <source>
        <dbReference type="ARBA" id="ARBA00023125"/>
    </source>
</evidence>
<dbReference type="AlphaFoldDB" id="A0A482WL72"/>
<evidence type="ECO:0000259" key="6">
    <source>
        <dbReference type="PROSITE" id="PS50950"/>
    </source>
</evidence>